<feature type="transmembrane region" description="Helical" evidence="1">
    <location>
        <begin position="12"/>
        <end position="28"/>
    </location>
</feature>
<evidence type="ECO:0000256" key="1">
    <source>
        <dbReference type="SAM" id="Phobius"/>
    </source>
</evidence>
<protein>
    <submittedName>
        <fullName evidence="2">AbrB family transcriptional regulator</fullName>
    </submittedName>
</protein>
<dbReference type="RefSeq" id="WP_271054949.1">
    <property type="nucleotide sequence ID" value="NZ_JAQIIO010000008.1"/>
</dbReference>
<feature type="transmembrane region" description="Helical" evidence="1">
    <location>
        <begin position="232"/>
        <end position="251"/>
    </location>
</feature>
<dbReference type="InterPro" id="IPR007820">
    <property type="entry name" value="AbrB_fam"/>
</dbReference>
<keyword evidence="1" id="KW-1133">Transmembrane helix</keyword>
<keyword evidence="1" id="KW-0472">Membrane</keyword>
<dbReference type="PANTHER" id="PTHR38457">
    <property type="entry name" value="REGULATOR ABRB-RELATED"/>
    <property type="match status" value="1"/>
</dbReference>
<dbReference type="EMBL" id="JAQIIO010000008">
    <property type="protein sequence ID" value="MDA5095242.1"/>
    <property type="molecule type" value="Genomic_DNA"/>
</dbReference>
<comment type="caution">
    <text evidence="2">The sequence shown here is derived from an EMBL/GenBank/DDBJ whole genome shotgun (WGS) entry which is preliminary data.</text>
</comment>
<dbReference type="NCBIfam" id="TIGR03082">
    <property type="entry name" value="Gneg_AbrB_dup"/>
    <property type="match status" value="1"/>
</dbReference>
<proteinExistence type="predicted"/>
<keyword evidence="3" id="KW-1185">Reference proteome</keyword>
<organism evidence="2 3">
    <name type="scientific">Aliiroseovarius salicola</name>
    <dbReference type="NCBI Taxonomy" id="3009082"/>
    <lineage>
        <taxon>Bacteria</taxon>
        <taxon>Pseudomonadati</taxon>
        <taxon>Pseudomonadota</taxon>
        <taxon>Alphaproteobacteria</taxon>
        <taxon>Rhodobacterales</taxon>
        <taxon>Paracoccaceae</taxon>
        <taxon>Aliiroseovarius</taxon>
    </lineage>
</organism>
<accession>A0ABT4W3Z5</accession>
<keyword evidence="1" id="KW-0812">Transmembrane</keyword>
<feature type="transmembrane region" description="Helical" evidence="1">
    <location>
        <begin position="183"/>
        <end position="201"/>
    </location>
</feature>
<dbReference type="Proteomes" id="UP001528040">
    <property type="component" value="Unassembled WGS sequence"/>
</dbReference>
<sequence length="360" mass="36967">MMVVPADLRQTALTICVGAVGAAFAWAINMPLGLLAGPALAVAFASVMGMKTAIAMPLRNVIFVLVGIAVGSMVTPTSIAAIARWPLAFAILACLTAATPFVGQRLLTRHMGFSRTEGFLSAAPGHLSLVVSLADTLNIALTRPALLASFRVLAISLFVPLAARLSGLELGPGLPVGRAVSSWPMIGIELVAAIAIAPLLAKARLPAPVLLAAMITAAALHLGGIVDGNLPPWISQSVLVLMGCLIGTRFVGIRWPELRRNLIAGVIVVTLTTGLAAMAALPAAWISGLPLLDILVGFAPGGLETMVIVGVAMGADPSFVATAHVVRLVLLALVITTYAAHIARSGPTESNGQDRPPRAD</sequence>
<feature type="transmembrane region" description="Helical" evidence="1">
    <location>
        <begin position="325"/>
        <end position="343"/>
    </location>
</feature>
<name>A0ABT4W3Z5_9RHOB</name>
<dbReference type="Pfam" id="PF05145">
    <property type="entry name" value="AbrB"/>
    <property type="match status" value="1"/>
</dbReference>
<feature type="transmembrane region" description="Helical" evidence="1">
    <location>
        <begin position="291"/>
        <end position="313"/>
    </location>
</feature>
<evidence type="ECO:0000313" key="2">
    <source>
        <dbReference type="EMBL" id="MDA5095242.1"/>
    </source>
</evidence>
<dbReference type="InterPro" id="IPR017516">
    <property type="entry name" value="AbrB_dup"/>
</dbReference>
<reference evidence="2 3" key="1">
    <citation type="submission" date="2023-01" db="EMBL/GenBank/DDBJ databases">
        <authorList>
            <person name="Yoon J.-W."/>
        </authorList>
    </citation>
    <scope>NUCLEOTIDE SEQUENCE [LARGE SCALE GENOMIC DNA]</scope>
    <source>
        <strain evidence="2 3">KMU-50</strain>
    </source>
</reference>
<feature type="transmembrane region" description="Helical" evidence="1">
    <location>
        <begin position="88"/>
        <end position="107"/>
    </location>
</feature>
<dbReference type="PANTHER" id="PTHR38457:SF1">
    <property type="entry name" value="REGULATOR ABRB-RELATED"/>
    <property type="match status" value="1"/>
</dbReference>
<feature type="transmembrane region" description="Helical" evidence="1">
    <location>
        <begin position="145"/>
        <end position="163"/>
    </location>
</feature>
<dbReference type="PIRSF" id="PIRSF038991">
    <property type="entry name" value="Protein_AbrB"/>
    <property type="match status" value="1"/>
</dbReference>
<feature type="transmembrane region" description="Helical" evidence="1">
    <location>
        <begin position="208"/>
        <end position="226"/>
    </location>
</feature>
<evidence type="ECO:0000313" key="3">
    <source>
        <dbReference type="Proteomes" id="UP001528040"/>
    </source>
</evidence>
<gene>
    <name evidence="2" type="ORF">O2N63_14230</name>
</gene>
<feature type="transmembrane region" description="Helical" evidence="1">
    <location>
        <begin position="263"/>
        <end position="285"/>
    </location>
</feature>
<feature type="transmembrane region" description="Helical" evidence="1">
    <location>
        <begin position="61"/>
        <end position="82"/>
    </location>
</feature>